<dbReference type="PATRIC" id="fig|1430.6.peg.2013"/>
<proteinExistence type="predicted"/>
<keyword evidence="1" id="KW-0614">Plasmid</keyword>
<reference evidence="1" key="1">
    <citation type="journal article" date="2017" name="Res. Microbiol.">
        <title>Comparative genomics of extrachromosomal elements in Bacillus thuringiensis subsp. israelensis.</title>
        <authorList>
            <person name="Bolotin A."/>
            <person name="Gillis A."/>
            <person name="Sanchis V."/>
            <person name="Nielsen-LeRoux C."/>
            <person name="Mahillon J."/>
            <person name="Lereclus D."/>
            <person name="Sorokin A."/>
        </authorList>
    </citation>
    <scope>NUCLEOTIDE SEQUENCE</scope>
    <source>
        <strain evidence="1">AM65-52</strain>
        <plasmid evidence="1">pAM65-52-3-235K</plasmid>
    </source>
</reference>
<accession>A0A169E2T3</accession>
<dbReference type="EMBL" id="CP013278">
    <property type="protein sequence ID" value="AND28615.1"/>
    <property type="molecule type" value="Genomic_DNA"/>
</dbReference>
<dbReference type="AlphaFoldDB" id="A0A169E2T3"/>
<name>A0A169E2T3_BACTI</name>
<geneLocation type="plasmid" evidence="1">
    <name>pAM65-52-3-235K</name>
</geneLocation>
<dbReference type="Gene3D" id="3.90.1720.10">
    <property type="entry name" value="endopeptidase domain like (from Nostoc punctiforme)"/>
    <property type="match status" value="1"/>
</dbReference>
<sequence length="173" mass="20042">MVVGDIIVVSGKSFISKIIQKVSGSKWTHVALYVGGGYIIEIDWNTKSTIVREKYSTSDLECVVLRNKEELTKEQRDAIISTAVTYQRKGFRYDWLRLISLYLKSKFPNSKLIDKFDRKNKFVCTELVDEILKEAGIDLFPNQGGDIFPHEYLTCEQVMPLKKVKRYSYMKAR</sequence>
<dbReference type="RefSeq" id="WP_000260123.1">
    <property type="nucleotide sequence ID" value="NZ_CP013278.1"/>
</dbReference>
<dbReference type="InterPro" id="IPR038765">
    <property type="entry name" value="Papain-like_cys_pep_sf"/>
</dbReference>
<evidence type="ECO:0000313" key="1">
    <source>
        <dbReference type="EMBL" id="AND28615.1"/>
    </source>
</evidence>
<organism evidence="1">
    <name type="scientific">Bacillus thuringiensis subsp. israelensis</name>
    <dbReference type="NCBI Taxonomy" id="1430"/>
    <lineage>
        <taxon>Bacteria</taxon>
        <taxon>Bacillati</taxon>
        <taxon>Bacillota</taxon>
        <taxon>Bacilli</taxon>
        <taxon>Bacillales</taxon>
        <taxon>Bacillaceae</taxon>
        <taxon>Bacillus</taxon>
        <taxon>Bacillus cereus group</taxon>
    </lineage>
</organism>
<gene>
    <name evidence="1" type="ORF">ATN07_33450</name>
</gene>
<protein>
    <recommendedName>
        <fullName evidence="2">Permuted papain-like amidase YaeF/Yiix C92 family enzyme</fullName>
    </recommendedName>
</protein>
<dbReference type="SUPFAM" id="SSF54001">
    <property type="entry name" value="Cysteine proteinases"/>
    <property type="match status" value="1"/>
</dbReference>
<evidence type="ECO:0008006" key="2">
    <source>
        <dbReference type="Google" id="ProtNLM"/>
    </source>
</evidence>